<comment type="caution">
    <text evidence="2">The sequence shown here is derived from an EMBL/GenBank/DDBJ whole genome shotgun (WGS) entry which is preliminary data.</text>
</comment>
<accession>A0A3D9H7G3</accession>
<keyword evidence="1" id="KW-0472">Membrane</keyword>
<evidence type="ECO:0000313" key="3">
    <source>
        <dbReference type="Proteomes" id="UP000256980"/>
    </source>
</evidence>
<name>A0A3D9H7G3_9FLAO</name>
<feature type="transmembrane region" description="Helical" evidence="1">
    <location>
        <begin position="142"/>
        <end position="162"/>
    </location>
</feature>
<proteinExistence type="predicted"/>
<keyword evidence="3" id="KW-1185">Reference proteome</keyword>
<dbReference type="OrthoDB" id="886186at2"/>
<organism evidence="2 3">
    <name type="scientific">Winogradskyella eximia</name>
    <dbReference type="NCBI Taxonomy" id="262006"/>
    <lineage>
        <taxon>Bacteria</taxon>
        <taxon>Pseudomonadati</taxon>
        <taxon>Bacteroidota</taxon>
        <taxon>Flavobacteriia</taxon>
        <taxon>Flavobacteriales</taxon>
        <taxon>Flavobacteriaceae</taxon>
        <taxon>Winogradskyella</taxon>
    </lineage>
</organism>
<evidence type="ECO:0000256" key="1">
    <source>
        <dbReference type="SAM" id="Phobius"/>
    </source>
</evidence>
<keyword evidence="1" id="KW-1133">Transmembrane helix</keyword>
<reference evidence="2 3" key="1">
    <citation type="submission" date="2018-07" db="EMBL/GenBank/DDBJ databases">
        <title>Genomic Encyclopedia of Type Strains, Phase III (KMG-III): the genomes of soil and plant-associated and newly described type strains.</title>
        <authorList>
            <person name="Whitman W."/>
        </authorList>
    </citation>
    <scope>NUCLEOTIDE SEQUENCE [LARGE SCALE GENOMIC DNA]</scope>
    <source>
        <strain evidence="2 3">CECT 7946</strain>
    </source>
</reference>
<feature type="transmembrane region" description="Helical" evidence="1">
    <location>
        <begin position="108"/>
        <end position="130"/>
    </location>
</feature>
<gene>
    <name evidence="2" type="ORF">DFQ10_102277</name>
</gene>
<evidence type="ECO:0000313" key="2">
    <source>
        <dbReference type="EMBL" id="RED45409.1"/>
    </source>
</evidence>
<dbReference type="RefSeq" id="WP_115816712.1">
    <property type="nucleotide sequence ID" value="NZ_QRDV01000002.1"/>
</dbReference>
<dbReference type="EMBL" id="QRDV01000002">
    <property type="protein sequence ID" value="RED45409.1"/>
    <property type="molecule type" value="Genomic_DNA"/>
</dbReference>
<protein>
    <submittedName>
        <fullName evidence="2">Uncharacterized protein</fullName>
    </submittedName>
</protein>
<dbReference type="AlphaFoldDB" id="A0A3D9H7G3"/>
<sequence>MEDFLRTIKLIDTFSTTLNVSRSKFTSALRNNVDEADIDGLLSGAFEAFSSSDNIFTGSVNQNGFKIRKRKRAFESTFIKATAEGKLIEKGGALEIDVQINTSNNHMILFFGVLTIFFFMAFSLLIIRAFFLDNEFSTIIKIVPIVGIFILALFMFGIPYLIMKNGVQHIKQDLEREFHFIISKSNTLK</sequence>
<dbReference type="Proteomes" id="UP000256980">
    <property type="component" value="Unassembled WGS sequence"/>
</dbReference>
<keyword evidence="1" id="KW-0812">Transmembrane</keyword>